<feature type="domain" description="DUF6884" evidence="1">
    <location>
        <begin position="6"/>
        <end position="140"/>
    </location>
</feature>
<protein>
    <recommendedName>
        <fullName evidence="1">DUF6884 domain-containing protein</fullName>
    </recommendedName>
</protein>
<dbReference type="EMBL" id="JARPRV010000002">
    <property type="protein sequence ID" value="MDG0940756.1"/>
    <property type="molecule type" value="Genomic_DNA"/>
</dbReference>
<reference evidence="4 6" key="1">
    <citation type="submission" date="2017-04" db="EMBL/GenBank/DDBJ databases">
        <authorList>
            <person name="Criscuolo A."/>
        </authorList>
    </citation>
    <scope>NUCLEOTIDE SEQUENCE [LARGE SCALE GENOMIC DNA]</scope>
    <source>
        <strain evidence="4">16-00174</strain>
    </source>
</reference>
<dbReference type="Proteomes" id="UP000325411">
    <property type="component" value="Unassembled WGS sequence"/>
</dbReference>
<dbReference type="Proteomes" id="UP000194422">
    <property type="component" value="Unassembled WGS sequence"/>
</dbReference>
<evidence type="ECO:0000313" key="7">
    <source>
        <dbReference type="Proteomes" id="UP000325411"/>
    </source>
</evidence>
<keyword evidence="8" id="KW-1185">Reference proteome</keyword>
<evidence type="ECO:0000313" key="2">
    <source>
        <dbReference type="EMBL" id="KAA8481097.1"/>
    </source>
</evidence>
<dbReference type="AlphaFoldDB" id="A0A5M9H734"/>
<accession>A0A5M9H734</accession>
<dbReference type="Pfam" id="PF21818">
    <property type="entry name" value="DUF6884"/>
    <property type="match status" value="1"/>
</dbReference>
<proteinExistence type="predicted"/>
<dbReference type="RefSeq" id="WP_001253260.1">
    <property type="nucleotide sequence ID" value="NZ_CMPU01000261.1"/>
</dbReference>
<evidence type="ECO:0000313" key="3">
    <source>
        <dbReference type="EMBL" id="MDG0940756.1"/>
    </source>
</evidence>
<organism evidence="2 7">
    <name type="scientific">Bacillus paranthracis</name>
    <dbReference type="NCBI Taxonomy" id="2026186"/>
    <lineage>
        <taxon>Bacteria</taxon>
        <taxon>Bacillati</taxon>
        <taxon>Bacillota</taxon>
        <taxon>Bacilli</taxon>
        <taxon>Bacillales</taxon>
        <taxon>Bacillaceae</taxon>
        <taxon>Bacillus</taxon>
        <taxon>Bacillus cereus group</taxon>
    </lineage>
</organism>
<gene>
    <name evidence="4" type="ORF">BACERE00174_05083</name>
    <name evidence="2" type="ORF">FYW06_04610</name>
    <name evidence="5" type="ORF">P3K65_13955</name>
    <name evidence="3" type="ORF">P6U22_06020</name>
</gene>
<sequence length="149" mass="17261">MRRLCIIPCGKKKIWDKYPGYGPMEAKDVYISPFGKACQSYATMFFENWVILSAKHGFLRPNDIVLENYDLAFDSKSDKVISIEQLQKQMVDKSLLQFDEIVLLAGKKHKKVVTKLYPEEMITYPLEGCKGIGYMLQRLKEAVKEEEEI</sequence>
<dbReference type="Proteomes" id="UP001221092">
    <property type="component" value="Chromosome"/>
</dbReference>
<dbReference type="Proteomes" id="UP001221338">
    <property type="component" value="Unassembled WGS sequence"/>
</dbReference>
<reference evidence="3 8" key="3">
    <citation type="submission" date="2023-03" db="EMBL/GenBank/DDBJ databases">
        <title>Genetic diversity of Bacillus cereus sensu lato isolates from Slovenia.</title>
        <authorList>
            <person name="Abdelli M."/>
        </authorList>
    </citation>
    <scope>NUCLEOTIDE SEQUENCE [LARGE SCALE GENOMIC DNA]</scope>
    <source>
        <strain evidence="3 8">SIBC61B</strain>
    </source>
</reference>
<dbReference type="EMBL" id="FWYW01000092">
    <property type="protein sequence ID" value="SME38476.1"/>
    <property type="molecule type" value="Genomic_DNA"/>
</dbReference>
<name>A0A5M9H734_9BACI</name>
<evidence type="ECO:0000313" key="6">
    <source>
        <dbReference type="Proteomes" id="UP000194422"/>
    </source>
</evidence>
<reference evidence="2 7" key="2">
    <citation type="submission" date="2019-09" db="EMBL/GenBank/DDBJ databases">
        <authorList>
            <person name="Geng P."/>
            <person name="Wan X."/>
            <person name="Zhou G."/>
            <person name="Yuan Z."/>
            <person name="Hu X."/>
        </authorList>
    </citation>
    <scope>NUCLEOTIDE SEQUENCE [LARGE SCALE GENOMIC DNA]</scope>
    <source>
        <strain evidence="2 7">EFR-4</strain>
    </source>
</reference>
<dbReference type="EMBL" id="VXCE01000001">
    <property type="protein sequence ID" value="KAA8481097.1"/>
    <property type="molecule type" value="Genomic_DNA"/>
</dbReference>
<evidence type="ECO:0000313" key="5">
    <source>
        <dbReference type="EMBL" id="WES04460.1"/>
    </source>
</evidence>
<dbReference type="GeneID" id="75085912"/>
<evidence type="ECO:0000313" key="8">
    <source>
        <dbReference type="Proteomes" id="UP001221338"/>
    </source>
</evidence>
<evidence type="ECO:0000313" key="4">
    <source>
        <dbReference type="EMBL" id="SME38476.1"/>
    </source>
</evidence>
<evidence type="ECO:0000259" key="1">
    <source>
        <dbReference type="Pfam" id="PF21818"/>
    </source>
</evidence>
<reference evidence="5" key="4">
    <citation type="submission" date="2023-03" db="EMBL/GenBank/DDBJ databases">
        <authorList>
            <person name="Liu Z."/>
        </authorList>
    </citation>
    <scope>NUCLEOTIDE SEQUENCE</scope>
    <source>
        <strain evidence="5">Bc006</strain>
    </source>
</reference>
<dbReference type="EMBL" id="CP119629">
    <property type="protein sequence ID" value="WES04460.1"/>
    <property type="molecule type" value="Genomic_DNA"/>
</dbReference>
<dbReference type="InterPro" id="IPR049251">
    <property type="entry name" value="DUF6884"/>
</dbReference>